<evidence type="ECO:0000256" key="6">
    <source>
        <dbReference type="ARBA" id="ARBA00022763"/>
    </source>
</evidence>
<dbReference type="GO" id="GO:0008270">
    <property type="term" value="F:zinc ion binding"/>
    <property type="evidence" value="ECO:0007669"/>
    <property type="project" value="UniProtKB-UniRule"/>
</dbReference>
<dbReference type="InterPro" id="IPR017871">
    <property type="entry name" value="ABC_transporter-like_CS"/>
</dbReference>
<dbReference type="PANTHER" id="PTHR43152:SF3">
    <property type="entry name" value="UVRABC SYSTEM PROTEIN A"/>
    <property type="match status" value="1"/>
</dbReference>
<keyword evidence="14 18" id="KW-0742">SOS response</keyword>
<dbReference type="STRING" id="47853.TK50_24545"/>
<dbReference type="SMART" id="SM00382">
    <property type="entry name" value="AAA"/>
    <property type="match status" value="1"/>
</dbReference>
<dbReference type="SUPFAM" id="SSF52540">
    <property type="entry name" value="P-loop containing nucleoside triphosphate hydrolases"/>
    <property type="match status" value="2"/>
</dbReference>
<sequence length="981" mass="107473">MADRLIIRGAREHNLRDVSLDLPRDALIVFTGLSGSGKSSLAFDTIFAEGQRRYVESLSSYARQFLGQMDKPDVDFIEGLSPAVSIDQKSTSRNPRSTVGTITEVYDYLRLLYARVGEPHCPVCGERISRQSPQQIVDRVLAMAEGTRFMVLAPVVRGRKGEYVDLFAELQGKGYARARVDGVVHPLTEPPKLKKQEKHTIEVVIDRLTVKPGAKQRLTDSVEAALGLSGGLVLLDFVDLAEDDPDRERRYSEHLACPNDHPLAIEDLEPRVFSFNAPYGACPECTGLGTKKEVDPELVVPDPERTLREGAIQPWSSGHNLEYFLRLLEALGEAEHFDVDTPWRALPARAQKTILHGSGDQVHVRYRNKFGRERSYYTGFEGVVQWIERRHTDTESEWSREKYEGYMRDVPCAACGGARLKPEVLAVTLAGKSIAEVCNLSVGECAELLAGIELTDRQKMIAERVLKEINARLRFLLDVGLDYLSLDRPAGTLSGGEAQRIRLATQIGSGLVGVLYVLDEPSIGLHQRDNHRLIETLVRLRGLGNTLIVVEHDEDTIRTADWIVDIGPGAGEHGGRIVHSGSVPDLLANPESVTGAYLSGRREIPTPKGRRPQTPGRELVVHGAREHNLRNLTVSFPLGQLIAVTGVSGSGKSTLVNDILHAVLANQINGARHVPGRHTRVSGLEHVDKVVGVDQSPIGRTPRSNPATYTGVWDHVRKLFAETTEAKVRGYGPGRFSFNVKGGRCEACSGDGTIKIEMNFLPDVYVPCEVCKGARYNRETLEVHYKGKTVSDVLEMPIEEAAEFFSAIPAIHRHLKTLVDVGLGYVRLGQPAPTLSGGEAQRVKLASELQKRSTGRTVYVLDEPTTGLHFEDIRKLLMVLEGLVDKGNTVITIEHNLDVIKTADWLIDMGPEGGHRGGTVLATGTPEEVAEVPESHTGRFLRPVLGLDGEARGAKAATGRAAKANGAPARPRARKVAAAAR</sequence>
<comment type="caution">
    <text evidence="18">Lacks conserved residue(s) required for the propagation of feature annotation.</text>
</comment>
<evidence type="ECO:0000256" key="9">
    <source>
        <dbReference type="ARBA" id="ARBA00022833"/>
    </source>
</evidence>
<dbReference type="GO" id="GO:0009432">
    <property type="term" value="P:SOS response"/>
    <property type="evidence" value="ECO:0007669"/>
    <property type="project" value="UniProtKB-UniRule"/>
</dbReference>
<evidence type="ECO:0000256" key="4">
    <source>
        <dbReference type="ARBA" id="ARBA00022737"/>
    </source>
</evidence>
<evidence type="ECO:0000256" key="16">
    <source>
        <dbReference type="ARBA" id="ARBA00039316"/>
    </source>
</evidence>
<feature type="binding site" evidence="18">
    <location>
        <begin position="32"/>
        <end position="39"/>
    </location>
    <ligand>
        <name>ATP</name>
        <dbReference type="ChEBI" id="CHEBI:30616"/>
    </ligand>
</feature>
<accession>A0A1C4X9L0</accession>
<dbReference type="CDD" id="cd03270">
    <property type="entry name" value="ABC_UvrA_I"/>
    <property type="match status" value="1"/>
</dbReference>
<dbReference type="Proteomes" id="UP000183585">
    <property type="component" value="Unassembled WGS sequence"/>
</dbReference>
<dbReference type="PANTHER" id="PTHR43152">
    <property type="entry name" value="UVRABC SYSTEM PROTEIN A"/>
    <property type="match status" value="1"/>
</dbReference>
<keyword evidence="6 18" id="KW-0227">DNA damage</keyword>
<feature type="region of interest" description="Disordered" evidence="19">
    <location>
        <begin position="951"/>
        <end position="981"/>
    </location>
</feature>
<dbReference type="InterPro" id="IPR041552">
    <property type="entry name" value="UvrA_DNA-bd"/>
</dbReference>
<evidence type="ECO:0000256" key="5">
    <source>
        <dbReference type="ARBA" id="ARBA00022741"/>
    </source>
</evidence>
<dbReference type="HAMAP" id="MF_00205">
    <property type="entry name" value="UvrA"/>
    <property type="match status" value="1"/>
</dbReference>
<keyword evidence="12 18" id="KW-0238">DNA-binding</keyword>
<dbReference type="GO" id="GO:0006289">
    <property type="term" value="P:nucleotide-excision repair"/>
    <property type="evidence" value="ECO:0007669"/>
    <property type="project" value="UniProtKB-UniRule"/>
</dbReference>
<evidence type="ECO:0000256" key="15">
    <source>
        <dbReference type="ARBA" id="ARBA00038000"/>
    </source>
</evidence>
<dbReference type="CDD" id="cd03271">
    <property type="entry name" value="ABC_UvrA_II"/>
    <property type="match status" value="1"/>
</dbReference>
<evidence type="ECO:0000256" key="1">
    <source>
        <dbReference type="ARBA" id="ARBA00004496"/>
    </source>
</evidence>
<dbReference type="InterPro" id="IPR004602">
    <property type="entry name" value="UvrA"/>
</dbReference>
<keyword evidence="11 18" id="KW-0267">Excision nuclease</keyword>
<keyword evidence="5 18" id="KW-0547">Nucleotide-binding</keyword>
<gene>
    <name evidence="18" type="primary">uvrA</name>
    <name evidence="21" type="ORF">GA0070563_104330</name>
</gene>
<dbReference type="Gene3D" id="3.30.190.20">
    <property type="match status" value="1"/>
</dbReference>
<dbReference type="InterPro" id="IPR041102">
    <property type="entry name" value="UvrA_inter"/>
</dbReference>
<evidence type="ECO:0000256" key="8">
    <source>
        <dbReference type="ARBA" id="ARBA00022771"/>
    </source>
</evidence>
<keyword evidence="9 18" id="KW-0862">Zinc</keyword>
<comment type="subcellular location">
    <subcellularLocation>
        <location evidence="1 18">Cytoplasm</location>
    </subcellularLocation>
</comment>
<dbReference type="InterPro" id="IPR003439">
    <property type="entry name" value="ABC_transporter-like_ATP-bd"/>
</dbReference>
<evidence type="ECO:0000256" key="17">
    <source>
        <dbReference type="ARBA" id="ARBA00042156"/>
    </source>
</evidence>
<dbReference type="Pfam" id="PF17755">
    <property type="entry name" value="UvrA_DNA-bind"/>
    <property type="match status" value="1"/>
</dbReference>
<evidence type="ECO:0000256" key="14">
    <source>
        <dbReference type="ARBA" id="ARBA00023236"/>
    </source>
</evidence>
<keyword evidence="3 18" id="KW-0479">Metal-binding</keyword>
<comment type="subunit">
    <text evidence="18">Forms a heterotetramer with UvrB during the search for lesions.</text>
</comment>
<evidence type="ECO:0000256" key="13">
    <source>
        <dbReference type="ARBA" id="ARBA00023204"/>
    </source>
</evidence>
<dbReference type="GO" id="GO:0003677">
    <property type="term" value="F:DNA binding"/>
    <property type="evidence" value="ECO:0007669"/>
    <property type="project" value="UniProtKB-UniRule"/>
</dbReference>
<dbReference type="InterPro" id="IPR027417">
    <property type="entry name" value="P-loop_NTPase"/>
</dbReference>
<keyword evidence="2 18" id="KW-0963">Cytoplasm</keyword>
<evidence type="ECO:0000256" key="3">
    <source>
        <dbReference type="ARBA" id="ARBA00022723"/>
    </source>
</evidence>
<feature type="compositionally biased region" description="Low complexity" evidence="19">
    <location>
        <begin position="954"/>
        <end position="981"/>
    </location>
</feature>
<dbReference type="Gene3D" id="1.20.1580.10">
    <property type="entry name" value="ABC transporter ATPase like domain"/>
    <property type="match status" value="3"/>
</dbReference>
<evidence type="ECO:0000256" key="19">
    <source>
        <dbReference type="SAM" id="MobiDB-lite"/>
    </source>
</evidence>
<comment type="function">
    <text evidence="18">The UvrABC repair system catalyzes the recognition and processing of DNA lesions. UvrA is an ATPase and a DNA-binding protein. A damage recognition complex composed of 2 UvrA and 2 UvrB subunits scans DNA for abnormalities. When the presence of a lesion has been verified by UvrB, the UvrA molecules dissociate.</text>
</comment>
<feature type="zinc finger region" description="C4-type" evidence="18">
    <location>
        <begin position="745"/>
        <end position="771"/>
    </location>
</feature>
<keyword evidence="22" id="KW-1185">Reference proteome</keyword>
<dbReference type="Gene3D" id="3.40.50.300">
    <property type="entry name" value="P-loop containing nucleotide triphosphate hydrolases"/>
    <property type="match status" value="3"/>
</dbReference>
<keyword evidence="13 18" id="KW-0234">DNA repair</keyword>
<dbReference type="GO" id="GO:0005737">
    <property type="term" value="C:cytoplasm"/>
    <property type="evidence" value="ECO:0007669"/>
    <property type="project" value="UniProtKB-SubCell"/>
</dbReference>
<dbReference type="GO" id="GO:0016887">
    <property type="term" value="F:ATP hydrolysis activity"/>
    <property type="evidence" value="ECO:0007669"/>
    <property type="project" value="InterPro"/>
</dbReference>
<dbReference type="NCBIfam" id="TIGR00630">
    <property type="entry name" value="uvra"/>
    <property type="match status" value="1"/>
</dbReference>
<reference evidence="22" key="1">
    <citation type="submission" date="2016-06" db="EMBL/GenBank/DDBJ databases">
        <authorList>
            <person name="Varghese N."/>
            <person name="Submissions Spin"/>
        </authorList>
    </citation>
    <scope>NUCLEOTIDE SEQUENCE [LARGE SCALE GENOMIC DNA]</scope>
    <source>
        <strain evidence="22">DSM 43168</strain>
    </source>
</reference>
<dbReference type="InterPro" id="IPR003593">
    <property type="entry name" value="AAA+_ATPase"/>
</dbReference>
<organism evidence="21 22">
    <name type="scientific">Micromonospora carbonacea</name>
    <dbReference type="NCBI Taxonomy" id="47853"/>
    <lineage>
        <taxon>Bacteria</taxon>
        <taxon>Bacillati</taxon>
        <taxon>Actinomycetota</taxon>
        <taxon>Actinomycetes</taxon>
        <taxon>Micromonosporales</taxon>
        <taxon>Micromonosporaceae</taxon>
        <taxon>Micromonospora</taxon>
    </lineage>
</organism>
<evidence type="ECO:0000256" key="7">
    <source>
        <dbReference type="ARBA" id="ARBA00022769"/>
    </source>
</evidence>
<dbReference type="EMBL" id="FMCT01000004">
    <property type="protein sequence ID" value="SCF05126.1"/>
    <property type="molecule type" value="Genomic_DNA"/>
</dbReference>
<dbReference type="FunFam" id="1.20.1580.10:FF:000002">
    <property type="entry name" value="UvrABC system protein A"/>
    <property type="match status" value="1"/>
</dbReference>
<evidence type="ECO:0000256" key="18">
    <source>
        <dbReference type="HAMAP-Rule" id="MF_00205"/>
    </source>
</evidence>
<dbReference type="GO" id="GO:0005524">
    <property type="term" value="F:ATP binding"/>
    <property type="evidence" value="ECO:0007669"/>
    <property type="project" value="UniProtKB-UniRule"/>
</dbReference>
<dbReference type="Pfam" id="PF17760">
    <property type="entry name" value="UvrA_inter"/>
    <property type="match status" value="1"/>
</dbReference>
<feature type="binding site" evidence="18">
    <location>
        <begin position="646"/>
        <end position="653"/>
    </location>
    <ligand>
        <name>ATP</name>
        <dbReference type="ChEBI" id="CHEBI:30616"/>
    </ligand>
</feature>
<dbReference type="NCBIfam" id="NF001503">
    <property type="entry name" value="PRK00349.1"/>
    <property type="match status" value="1"/>
</dbReference>
<dbReference type="FunFam" id="1.20.1580.10:FF:000001">
    <property type="entry name" value="UvrABC system protein A"/>
    <property type="match status" value="2"/>
</dbReference>
<evidence type="ECO:0000256" key="12">
    <source>
        <dbReference type="ARBA" id="ARBA00023125"/>
    </source>
</evidence>
<keyword evidence="7 18" id="KW-0228">DNA excision</keyword>
<dbReference type="GO" id="GO:0009380">
    <property type="term" value="C:excinuclease repair complex"/>
    <property type="evidence" value="ECO:0007669"/>
    <property type="project" value="InterPro"/>
</dbReference>
<name>A0A1C4X9L0_9ACTN</name>
<keyword evidence="8 18" id="KW-0863">Zinc-finger</keyword>
<evidence type="ECO:0000256" key="10">
    <source>
        <dbReference type="ARBA" id="ARBA00022840"/>
    </source>
</evidence>
<evidence type="ECO:0000259" key="20">
    <source>
        <dbReference type="PROSITE" id="PS50893"/>
    </source>
</evidence>
<dbReference type="GO" id="GO:0009381">
    <property type="term" value="F:excinuclease ABC activity"/>
    <property type="evidence" value="ECO:0007669"/>
    <property type="project" value="UniProtKB-UniRule"/>
</dbReference>
<evidence type="ECO:0000256" key="2">
    <source>
        <dbReference type="ARBA" id="ARBA00022490"/>
    </source>
</evidence>
<dbReference type="RefSeq" id="WP_074474354.1">
    <property type="nucleotide sequence ID" value="NZ_CP191867.1"/>
</dbReference>
<keyword evidence="4 18" id="KW-0677">Repeat</keyword>
<dbReference type="Gene3D" id="1.10.8.280">
    <property type="entry name" value="ABC transporter ATPase domain-like"/>
    <property type="match status" value="1"/>
</dbReference>
<proteinExistence type="inferred from homology"/>
<dbReference type="PROSITE" id="PS50893">
    <property type="entry name" value="ABC_TRANSPORTER_2"/>
    <property type="match status" value="1"/>
</dbReference>
<evidence type="ECO:0000256" key="11">
    <source>
        <dbReference type="ARBA" id="ARBA00022881"/>
    </source>
</evidence>
<evidence type="ECO:0000313" key="21">
    <source>
        <dbReference type="EMBL" id="SCF05126.1"/>
    </source>
</evidence>
<feature type="domain" description="ABC transporter" evidence="20">
    <location>
        <begin position="614"/>
        <end position="942"/>
    </location>
</feature>
<dbReference type="PROSITE" id="PS00211">
    <property type="entry name" value="ABC_TRANSPORTER_1"/>
    <property type="match status" value="2"/>
</dbReference>
<dbReference type="AlphaFoldDB" id="A0A1C4X9L0"/>
<comment type="similarity">
    <text evidence="15 18">Belongs to the ABC transporter superfamily. UvrA family.</text>
</comment>
<keyword evidence="10 18" id="KW-0067">ATP-binding</keyword>
<evidence type="ECO:0000313" key="22">
    <source>
        <dbReference type="Proteomes" id="UP000183585"/>
    </source>
</evidence>
<protein>
    <recommendedName>
        <fullName evidence="16 18">UvrABC system protein A</fullName>
        <shortName evidence="18">UvrA protein</shortName>
    </recommendedName>
    <alternativeName>
        <fullName evidence="17 18">Excinuclease ABC subunit A</fullName>
    </alternativeName>
</protein>